<dbReference type="Gene3D" id="1.20.1250.20">
    <property type="entry name" value="MFS general substrate transporter like domains"/>
    <property type="match status" value="1"/>
</dbReference>
<keyword evidence="2" id="KW-1133">Transmembrane helix</keyword>
<comment type="caution">
    <text evidence="4">The sequence shown here is derived from an EMBL/GenBank/DDBJ whole genome shotgun (WGS) entry which is preliminary data.</text>
</comment>
<sequence length="95" mass="10084">MIMTGINSLAYGALFTIPPEVYPTEVRNSAQGLFFASSRIGGVSAPLIAGVLIDLDGGQVMCLMCFGIAYFLAGICALFLKETRSELDDDNLISS</sequence>
<protein>
    <recommendedName>
        <fullName evidence="3">Major facilitator superfamily (MFS) profile domain-containing protein</fullName>
    </recommendedName>
</protein>
<keyword evidence="5" id="KW-1185">Reference proteome</keyword>
<feature type="transmembrane region" description="Helical" evidence="2">
    <location>
        <begin position="60"/>
        <end position="80"/>
    </location>
</feature>
<dbReference type="EMBL" id="CAJZBQ010000030">
    <property type="protein sequence ID" value="CAG9321980.1"/>
    <property type="molecule type" value="Genomic_DNA"/>
</dbReference>
<dbReference type="InterPro" id="IPR020846">
    <property type="entry name" value="MFS_dom"/>
</dbReference>
<feature type="domain" description="Major facilitator superfamily (MFS) profile" evidence="3">
    <location>
        <begin position="1"/>
        <end position="85"/>
    </location>
</feature>
<evidence type="ECO:0000256" key="1">
    <source>
        <dbReference type="ARBA" id="ARBA00004141"/>
    </source>
</evidence>
<organism evidence="4 5">
    <name type="scientific">Blepharisma stoltei</name>
    <dbReference type="NCBI Taxonomy" id="1481888"/>
    <lineage>
        <taxon>Eukaryota</taxon>
        <taxon>Sar</taxon>
        <taxon>Alveolata</taxon>
        <taxon>Ciliophora</taxon>
        <taxon>Postciliodesmatophora</taxon>
        <taxon>Heterotrichea</taxon>
        <taxon>Heterotrichida</taxon>
        <taxon>Blepharismidae</taxon>
        <taxon>Blepharisma</taxon>
    </lineage>
</organism>
<comment type="subcellular location">
    <subcellularLocation>
        <location evidence="1">Membrane</location>
        <topology evidence="1">Multi-pass membrane protein</topology>
    </subcellularLocation>
</comment>
<proteinExistence type="predicted"/>
<accession>A0AAU9J886</accession>
<name>A0AAU9J886_9CILI</name>
<reference evidence="4" key="1">
    <citation type="submission" date="2021-09" db="EMBL/GenBank/DDBJ databases">
        <authorList>
            <consortium name="AG Swart"/>
            <person name="Singh M."/>
            <person name="Singh A."/>
            <person name="Seah K."/>
            <person name="Emmerich C."/>
        </authorList>
    </citation>
    <scope>NUCLEOTIDE SEQUENCE</scope>
    <source>
        <strain evidence="4">ATCC30299</strain>
    </source>
</reference>
<dbReference type="InterPro" id="IPR036259">
    <property type="entry name" value="MFS_trans_sf"/>
</dbReference>
<keyword evidence="2" id="KW-0812">Transmembrane</keyword>
<evidence type="ECO:0000313" key="5">
    <source>
        <dbReference type="Proteomes" id="UP001162131"/>
    </source>
</evidence>
<dbReference type="GO" id="GO:0016020">
    <property type="term" value="C:membrane"/>
    <property type="evidence" value="ECO:0007669"/>
    <property type="project" value="UniProtKB-SubCell"/>
</dbReference>
<dbReference type="SUPFAM" id="SSF103473">
    <property type="entry name" value="MFS general substrate transporter"/>
    <property type="match status" value="1"/>
</dbReference>
<dbReference type="GO" id="GO:0022857">
    <property type="term" value="F:transmembrane transporter activity"/>
    <property type="evidence" value="ECO:0007669"/>
    <property type="project" value="InterPro"/>
</dbReference>
<evidence type="ECO:0000256" key="2">
    <source>
        <dbReference type="SAM" id="Phobius"/>
    </source>
</evidence>
<gene>
    <name evidence="4" type="ORF">BSTOLATCC_MIC30364</name>
</gene>
<evidence type="ECO:0000313" key="4">
    <source>
        <dbReference type="EMBL" id="CAG9321980.1"/>
    </source>
</evidence>
<keyword evidence="2" id="KW-0472">Membrane</keyword>
<evidence type="ECO:0000259" key="3">
    <source>
        <dbReference type="PROSITE" id="PS50850"/>
    </source>
</evidence>
<dbReference type="PROSITE" id="PS50850">
    <property type="entry name" value="MFS"/>
    <property type="match status" value="1"/>
</dbReference>
<dbReference type="AlphaFoldDB" id="A0AAU9J886"/>
<dbReference type="Proteomes" id="UP001162131">
    <property type="component" value="Unassembled WGS sequence"/>
</dbReference>